<keyword evidence="2" id="KW-0808">Transferase</keyword>
<dbReference type="eggNOG" id="COG1670">
    <property type="taxonomic scope" value="Bacteria"/>
</dbReference>
<dbReference type="InterPro" id="IPR051908">
    <property type="entry name" value="Ribosomal_N-acetyltransferase"/>
</dbReference>
<dbReference type="InterPro" id="IPR000182">
    <property type="entry name" value="GNAT_dom"/>
</dbReference>
<dbReference type="PANTHER" id="PTHR43441:SF3">
    <property type="entry name" value="ACETYLTRANSFERASE"/>
    <property type="match status" value="1"/>
</dbReference>
<reference evidence="2 3" key="1">
    <citation type="journal article" date="2013" name="Int. J. Syst. Evol. Microbiol.">
        <title>Tumebacillus flagellatus sp. nov., an alpha-amylase/pullulanase-producing bacterium isolated from cassava wastewater.</title>
        <authorList>
            <person name="Wang Q."/>
            <person name="Xie N."/>
            <person name="Qin Y."/>
            <person name="Shen N."/>
            <person name="Zhu J."/>
            <person name="Mi H."/>
            <person name="Huang R."/>
        </authorList>
    </citation>
    <scope>NUCLEOTIDE SEQUENCE [LARGE SCALE GENOMIC DNA]</scope>
    <source>
        <strain evidence="2 3">GST4</strain>
    </source>
</reference>
<proteinExistence type="predicted"/>
<dbReference type="Proteomes" id="UP000027931">
    <property type="component" value="Unassembled WGS sequence"/>
</dbReference>
<dbReference type="RefSeq" id="WP_038086446.1">
    <property type="nucleotide sequence ID" value="NZ_JMIR01000009.1"/>
</dbReference>
<dbReference type="GO" id="GO:0008999">
    <property type="term" value="F:protein-N-terminal-alanine acetyltransferase activity"/>
    <property type="evidence" value="ECO:0007669"/>
    <property type="project" value="TreeGrafter"/>
</dbReference>
<comment type="caution">
    <text evidence="2">The sequence shown here is derived from an EMBL/GenBank/DDBJ whole genome shotgun (WGS) entry which is preliminary data.</text>
</comment>
<accession>A0A074LUR4</accession>
<dbReference type="GO" id="GO:0005737">
    <property type="term" value="C:cytoplasm"/>
    <property type="evidence" value="ECO:0007669"/>
    <property type="project" value="TreeGrafter"/>
</dbReference>
<feature type="domain" description="N-acetyltransferase" evidence="1">
    <location>
        <begin position="22"/>
        <end position="183"/>
    </location>
</feature>
<gene>
    <name evidence="2" type="ORF">EL26_08285</name>
</gene>
<dbReference type="Pfam" id="PF13302">
    <property type="entry name" value="Acetyltransf_3"/>
    <property type="match status" value="1"/>
</dbReference>
<name>A0A074LUR4_9BACL</name>
<protein>
    <submittedName>
        <fullName evidence="2">Acetyltransferase</fullName>
    </submittedName>
</protein>
<dbReference type="Gene3D" id="3.40.630.30">
    <property type="match status" value="1"/>
</dbReference>
<dbReference type="STRING" id="1157490.EL26_08285"/>
<dbReference type="OrthoDB" id="9799321at2"/>
<evidence type="ECO:0000259" key="1">
    <source>
        <dbReference type="PROSITE" id="PS51186"/>
    </source>
</evidence>
<dbReference type="PROSITE" id="PS51186">
    <property type="entry name" value="GNAT"/>
    <property type="match status" value="1"/>
</dbReference>
<sequence length="197" mass="22630">MTTKPTHPILMEFPDRFETERLLVRLPLPGDGKEVYQSILESLEELKPWMPFAHLDQTEADVELNIREAHVKFLQRSDLRLLAFHKDTGELVVSTGLHRLDWEGRLFEIGYWARTKYAGQGLVTEAVRGLEEFAISHLQANRLMIRCDERNVRSAAVAERLGYTLEGILRNESLDIVDGKTLTNTKVYAKVRGHEFA</sequence>
<dbReference type="SUPFAM" id="SSF55729">
    <property type="entry name" value="Acyl-CoA N-acyltransferases (Nat)"/>
    <property type="match status" value="1"/>
</dbReference>
<organism evidence="2 3">
    <name type="scientific">Tumebacillus flagellatus</name>
    <dbReference type="NCBI Taxonomy" id="1157490"/>
    <lineage>
        <taxon>Bacteria</taxon>
        <taxon>Bacillati</taxon>
        <taxon>Bacillota</taxon>
        <taxon>Bacilli</taxon>
        <taxon>Bacillales</taxon>
        <taxon>Alicyclobacillaceae</taxon>
        <taxon>Tumebacillus</taxon>
    </lineage>
</organism>
<evidence type="ECO:0000313" key="3">
    <source>
        <dbReference type="Proteomes" id="UP000027931"/>
    </source>
</evidence>
<dbReference type="InterPro" id="IPR016181">
    <property type="entry name" value="Acyl_CoA_acyltransferase"/>
</dbReference>
<dbReference type="PANTHER" id="PTHR43441">
    <property type="entry name" value="RIBOSOMAL-PROTEIN-SERINE ACETYLTRANSFERASE"/>
    <property type="match status" value="1"/>
</dbReference>
<dbReference type="EMBL" id="JMIR01000009">
    <property type="protein sequence ID" value="KEO83648.1"/>
    <property type="molecule type" value="Genomic_DNA"/>
</dbReference>
<keyword evidence="3" id="KW-1185">Reference proteome</keyword>
<dbReference type="AlphaFoldDB" id="A0A074LUR4"/>
<evidence type="ECO:0000313" key="2">
    <source>
        <dbReference type="EMBL" id="KEO83648.1"/>
    </source>
</evidence>
<dbReference type="GO" id="GO:1990189">
    <property type="term" value="F:protein N-terminal-serine acetyltransferase activity"/>
    <property type="evidence" value="ECO:0007669"/>
    <property type="project" value="TreeGrafter"/>
</dbReference>